<proteinExistence type="predicted"/>
<sequence length="51" mass="5276">MTRLLALVLLFGMAALVSACGVDGEPEQPEPETATETGVTVHGRVAFGVSF</sequence>
<keyword evidence="3" id="KW-1185">Reference proteome</keyword>
<dbReference type="EC" id="4.3.2.1" evidence="2"/>
<protein>
    <submittedName>
        <fullName evidence="2">Argininosuccinate lyase</fullName>
        <ecNumber evidence="2">4.3.2.1</ecNumber>
    </submittedName>
</protein>
<dbReference type="PROSITE" id="PS51257">
    <property type="entry name" value="PROKAR_LIPOPROTEIN"/>
    <property type="match status" value="1"/>
</dbReference>
<feature type="signal peptide" evidence="1">
    <location>
        <begin position="1"/>
        <end position="19"/>
    </location>
</feature>
<dbReference type="AlphaFoldDB" id="A3TV63"/>
<organism evidence="2 3">
    <name type="scientific">Pseudooceanicola batsensis (strain ATCC BAA-863 / DSM 15984 / KCTC 12145 / HTCC2597)</name>
    <name type="common">Oceanicola batsensis</name>
    <dbReference type="NCBI Taxonomy" id="252305"/>
    <lineage>
        <taxon>Bacteria</taxon>
        <taxon>Pseudomonadati</taxon>
        <taxon>Pseudomonadota</taxon>
        <taxon>Alphaproteobacteria</taxon>
        <taxon>Rhodobacterales</taxon>
        <taxon>Paracoccaceae</taxon>
        <taxon>Pseudooceanicola</taxon>
    </lineage>
</organism>
<dbReference type="Proteomes" id="UP000004318">
    <property type="component" value="Unassembled WGS sequence"/>
</dbReference>
<gene>
    <name evidence="2" type="ORF">OB2597_09704</name>
</gene>
<dbReference type="HOGENOM" id="CLU_214928_0_0_5"/>
<dbReference type="RefSeq" id="WP_009806163.1">
    <property type="nucleotide sequence ID" value="NZ_CH724131.1"/>
</dbReference>
<keyword evidence="2" id="KW-0456">Lyase</keyword>
<reference evidence="2 3" key="1">
    <citation type="journal article" date="2010" name="J. Bacteriol.">
        <title>Genome sequences of Oceanicola granulosus HTCC2516(T) and Oceanicola batsensis HTCC2597(TDelta).</title>
        <authorList>
            <person name="Thrash J.C."/>
            <person name="Cho J.C."/>
            <person name="Vergin K.L."/>
            <person name="Giovannoni S.J."/>
        </authorList>
    </citation>
    <scope>NUCLEOTIDE SEQUENCE [LARGE SCALE GENOMIC DNA]</scope>
    <source>
        <strain evidence="3">ATCC BAA-863 / DSM 15984 / KCTC 12145 / HTCC2597</strain>
    </source>
</reference>
<evidence type="ECO:0000313" key="3">
    <source>
        <dbReference type="Proteomes" id="UP000004318"/>
    </source>
</evidence>
<dbReference type="EMBL" id="AAMO01000002">
    <property type="protein sequence ID" value="EAQ04409.1"/>
    <property type="molecule type" value="Genomic_DNA"/>
</dbReference>
<dbReference type="GO" id="GO:0004056">
    <property type="term" value="F:argininosuccinate lyase activity"/>
    <property type="evidence" value="ECO:0007669"/>
    <property type="project" value="UniProtKB-EC"/>
</dbReference>
<keyword evidence="1" id="KW-0732">Signal</keyword>
<evidence type="ECO:0000256" key="1">
    <source>
        <dbReference type="SAM" id="SignalP"/>
    </source>
</evidence>
<accession>A3TV63</accession>
<name>A3TV63_PSEBH</name>
<dbReference type="STRING" id="252305.OB2597_09704"/>
<evidence type="ECO:0000313" key="2">
    <source>
        <dbReference type="EMBL" id="EAQ04409.1"/>
    </source>
</evidence>
<feature type="chain" id="PRO_5002658774" evidence="1">
    <location>
        <begin position="20"/>
        <end position="51"/>
    </location>
</feature>
<comment type="caution">
    <text evidence="2">The sequence shown here is derived from an EMBL/GenBank/DDBJ whole genome shotgun (WGS) entry which is preliminary data.</text>
</comment>